<dbReference type="RefSeq" id="WP_406786302.1">
    <property type="nucleotide sequence ID" value="NZ_JBJIAA010000003.1"/>
</dbReference>
<dbReference type="InterPro" id="IPR032466">
    <property type="entry name" value="Metal_Hydrolase"/>
</dbReference>
<dbReference type="PANTHER" id="PTHR43135">
    <property type="entry name" value="ALPHA-D-RIBOSE 1-METHYLPHOSPHONATE 5-TRIPHOSPHATE DIPHOSPHATASE"/>
    <property type="match status" value="1"/>
</dbReference>
<dbReference type="InterPro" id="IPR051781">
    <property type="entry name" value="Metallo-dep_Hydrolase"/>
</dbReference>
<organism evidence="2 3">
    <name type="scientific">Clostridium neuense</name>
    <dbReference type="NCBI Taxonomy" id="1728934"/>
    <lineage>
        <taxon>Bacteria</taxon>
        <taxon>Bacillati</taxon>
        <taxon>Bacillota</taxon>
        <taxon>Clostridia</taxon>
        <taxon>Eubacteriales</taxon>
        <taxon>Clostridiaceae</taxon>
        <taxon>Clostridium</taxon>
    </lineage>
</organism>
<dbReference type="Gene3D" id="2.30.40.10">
    <property type="entry name" value="Urease, subunit C, domain 1"/>
    <property type="match status" value="1"/>
</dbReference>
<reference evidence="2 3" key="1">
    <citation type="submission" date="2024-11" db="EMBL/GenBank/DDBJ databases">
        <authorList>
            <person name="Heng Y.C."/>
            <person name="Lim A.C.H."/>
            <person name="Lee J.K.Y."/>
            <person name="Kittelmann S."/>
        </authorList>
    </citation>
    <scope>NUCLEOTIDE SEQUENCE [LARGE SCALE GENOMIC DNA]</scope>
    <source>
        <strain evidence="2 3">WILCCON 0114</strain>
    </source>
</reference>
<dbReference type="Gene3D" id="3.20.20.140">
    <property type="entry name" value="Metal-dependent hydrolases"/>
    <property type="match status" value="1"/>
</dbReference>
<dbReference type="PANTHER" id="PTHR43135:SF3">
    <property type="entry name" value="ALPHA-D-RIBOSE 1-METHYLPHOSPHONATE 5-TRIPHOSPHATE DIPHOSPHATASE"/>
    <property type="match status" value="1"/>
</dbReference>
<evidence type="ECO:0000259" key="1">
    <source>
        <dbReference type="Pfam" id="PF01979"/>
    </source>
</evidence>
<keyword evidence="3" id="KW-1185">Reference proteome</keyword>
<gene>
    <name evidence="2" type="ORF">ACJDT4_04295</name>
</gene>
<feature type="domain" description="Amidohydrolase-related" evidence="1">
    <location>
        <begin position="51"/>
        <end position="381"/>
    </location>
</feature>
<dbReference type="Proteomes" id="UP001623592">
    <property type="component" value="Unassembled WGS sequence"/>
</dbReference>
<protein>
    <submittedName>
        <fullName evidence="2">Amidohydrolase</fullName>
    </submittedName>
</protein>
<dbReference type="SUPFAM" id="SSF51556">
    <property type="entry name" value="Metallo-dependent hydrolases"/>
    <property type="match status" value="1"/>
</dbReference>
<proteinExistence type="predicted"/>
<dbReference type="InterPro" id="IPR006680">
    <property type="entry name" value="Amidohydro-rel"/>
</dbReference>
<accession>A0ABW8TAQ3</accession>
<comment type="caution">
    <text evidence="2">The sequence shown here is derived from an EMBL/GenBank/DDBJ whole genome shotgun (WGS) entry which is preliminary data.</text>
</comment>
<evidence type="ECO:0000313" key="3">
    <source>
        <dbReference type="Proteomes" id="UP001623592"/>
    </source>
</evidence>
<evidence type="ECO:0000313" key="2">
    <source>
        <dbReference type="EMBL" id="MFL0249633.1"/>
    </source>
</evidence>
<dbReference type="InterPro" id="IPR011059">
    <property type="entry name" value="Metal-dep_hydrolase_composite"/>
</dbReference>
<name>A0ABW8TAQ3_9CLOT</name>
<dbReference type="Pfam" id="PF01979">
    <property type="entry name" value="Amidohydro_1"/>
    <property type="match status" value="1"/>
</dbReference>
<dbReference type="CDD" id="cd01309">
    <property type="entry name" value="Met_dep_hydrolase_C"/>
    <property type="match status" value="1"/>
</dbReference>
<dbReference type="SUPFAM" id="SSF51338">
    <property type="entry name" value="Composite domain of metallo-dependent hydrolases"/>
    <property type="match status" value="1"/>
</dbReference>
<dbReference type="EMBL" id="JBJIAA010000003">
    <property type="protein sequence ID" value="MFL0249633.1"/>
    <property type="molecule type" value="Genomic_DNA"/>
</dbReference>
<sequence>MLLIKNGKVLTMTGKDYEKGCVLVKDGKIVQVAEKIEETSDMEVIDADGCTVMPGIIEAHCHIGISEEDKGFEGEDCNEMTDPVTPQLRALDAVNPMDTAFEDAVKAGVTGVMTGPGSANVIGGQFVFMKTSGKCIDDMVVKEPAAMKIAFGENPKRVYNSKGKMPSTRMATAALLREALTKAKFYKAKKEKALKDGELFEEDFKLEALIPVLERKIPLKAHAHRADDILTAIRIAKEFNVKMTLDHCSEGQFITEKIKETGFPALIGPTLTARSKIEVKNKTFKTPGILAKAGIKVAIITDHPVVPIGYLPICAGFAAKNGLGIEEAYKAITINAAEICNVSDRVGSLEPGKDADIAIFTGNPMEVFTETKYTIINGKVVYRAE</sequence>